<dbReference type="GO" id="GO:0030170">
    <property type="term" value="F:pyridoxal phosphate binding"/>
    <property type="evidence" value="ECO:0007669"/>
    <property type="project" value="InterPro"/>
</dbReference>
<sequence length="262" mass="28700">MVERAPASRSHVVRLDRYPVKGFGPQTLDRLTVRESRVVGDRVLGFRYADAEETGDGWGTKRQMVVLMNTPSIARLTVHTDGDRIRLLRGDELIADEPLDAAGRQRIAALLADQPEVDLPADSPHRPLRVVGDGRTPQLQDREPGYVTLHSRASIEAFAEATGGEVDQVRFRSNVIIDGVEPLAELGWAGRQIAIGGMRFRVHQPLVRCLATHANPSTGERDLNVLRTLTRGLDLPEPIFGVSLVALADGELTLGDDVTLID</sequence>
<accession>A0A255G9V0</accession>
<dbReference type="AlphaFoldDB" id="A0A255G9V0"/>
<protein>
    <submittedName>
        <fullName evidence="3">MOSC domain-containing protein</fullName>
    </submittedName>
</protein>
<dbReference type="InterPro" id="IPR005302">
    <property type="entry name" value="MoCF_Sase_C"/>
</dbReference>
<dbReference type="Proteomes" id="UP000215896">
    <property type="component" value="Unassembled WGS sequence"/>
</dbReference>
<evidence type="ECO:0000259" key="2">
    <source>
        <dbReference type="PROSITE" id="PS51340"/>
    </source>
</evidence>
<dbReference type="InterPro" id="IPR011037">
    <property type="entry name" value="Pyrv_Knase-like_insert_dom_sf"/>
</dbReference>
<keyword evidence="4" id="KW-1185">Reference proteome</keyword>
<dbReference type="RefSeq" id="WP_094405773.1">
    <property type="nucleotide sequence ID" value="NZ_NMVO01000014.1"/>
</dbReference>
<evidence type="ECO:0000256" key="1">
    <source>
        <dbReference type="SAM" id="MobiDB-lite"/>
    </source>
</evidence>
<dbReference type="GO" id="GO:0003824">
    <property type="term" value="F:catalytic activity"/>
    <property type="evidence" value="ECO:0007669"/>
    <property type="project" value="InterPro"/>
</dbReference>
<dbReference type="OrthoDB" id="9793178at2"/>
<name>A0A255G9V0_9ACTN</name>
<comment type="caution">
    <text evidence="3">The sequence shown here is derived from an EMBL/GenBank/DDBJ whole genome shotgun (WGS) entry which is preliminary data.</text>
</comment>
<evidence type="ECO:0000313" key="3">
    <source>
        <dbReference type="EMBL" id="OYO12625.1"/>
    </source>
</evidence>
<dbReference type="EMBL" id="NMVO01000014">
    <property type="protein sequence ID" value="OYO12625.1"/>
    <property type="molecule type" value="Genomic_DNA"/>
</dbReference>
<feature type="domain" description="MOSC" evidence="2">
    <location>
        <begin position="114"/>
        <end position="261"/>
    </location>
</feature>
<dbReference type="PROSITE" id="PS51340">
    <property type="entry name" value="MOSC"/>
    <property type="match status" value="1"/>
</dbReference>
<feature type="region of interest" description="Disordered" evidence="1">
    <location>
        <begin position="121"/>
        <end position="141"/>
    </location>
</feature>
<proteinExistence type="predicted"/>
<dbReference type="SUPFAM" id="SSF50800">
    <property type="entry name" value="PK beta-barrel domain-like"/>
    <property type="match status" value="1"/>
</dbReference>
<reference evidence="3 4" key="1">
    <citation type="submission" date="2017-07" db="EMBL/GenBank/DDBJ databases">
        <title>Draft whole genome sequences of clinical Proprionibacteriaceae strains.</title>
        <authorList>
            <person name="Bernier A.-M."/>
            <person name="Bernard K."/>
            <person name="Domingo M.-C."/>
        </authorList>
    </citation>
    <scope>NUCLEOTIDE SEQUENCE [LARGE SCALE GENOMIC DNA]</scope>
    <source>
        <strain evidence="3 4">NML 030167</strain>
    </source>
</reference>
<dbReference type="Pfam" id="PF03473">
    <property type="entry name" value="MOSC"/>
    <property type="match status" value="1"/>
</dbReference>
<organism evidence="3 4">
    <name type="scientific">Enemella evansiae</name>
    <dbReference type="NCBI Taxonomy" id="2016499"/>
    <lineage>
        <taxon>Bacteria</taxon>
        <taxon>Bacillati</taxon>
        <taxon>Actinomycetota</taxon>
        <taxon>Actinomycetes</taxon>
        <taxon>Propionibacteriales</taxon>
        <taxon>Propionibacteriaceae</taxon>
        <taxon>Enemella</taxon>
    </lineage>
</organism>
<evidence type="ECO:0000313" key="4">
    <source>
        <dbReference type="Proteomes" id="UP000215896"/>
    </source>
</evidence>
<dbReference type="GO" id="GO:0030151">
    <property type="term" value="F:molybdenum ion binding"/>
    <property type="evidence" value="ECO:0007669"/>
    <property type="project" value="InterPro"/>
</dbReference>
<gene>
    <name evidence="3" type="ORF">CGZ94_11955</name>
</gene>